<evidence type="ECO:0000313" key="3">
    <source>
        <dbReference type="Proteomes" id="UP000175691"/>
    </source>
</evidence>
<sequence length="62" mass="7383">MLELDYHPFRPPTARKEKKSDAIRDLNNRRMTEEQKAARANRRKREDILLARELGIDVSDFT</sequence>
<proteinExistence type="predicted"/>
<dbReference type="EMBL" id="MDHN01000010">
    <property type="protein sequence ID" value="OFC71793.1"/>
    <property type="molecule type" value="Genomic_DNA"/>
</dbReference>
<keyword evidence="3" id="KW-1185">Reference proteome</keyword>
<gene>
    <name evidence="2" type="ORF">BFC18_06465</name>
</gene>
<feature type="region of interest" description="Disordered" evidence="1">
    <location>
        <begin position="1"/>
        <end position="20"/>
    </location>
</feature>
<evidence type="ECO:0000256" key="1">
    <source>
        <dbReference type="SAM" id="MobiDB-lite"/>
    </source>
</evidence>
<dbReference type="STRING" id="1656094.BFC18_06465"/>
<organism evidence="2 3">
    <name type="scientific">Alteromonas confluentis</name>
    <dbReference type="NCBI Taxonomy" id="1656094"/>
    <lineage>
        <taxon>Bacteria</taxon>
        <taxon>Pseudomonadati</taxon>
        <taxon>Pseudomonadota</taxon>
        <taxon>Gammaproteobacteria</taxon>
        <taxon>Alteromonadales</taxon>
        <taxon>Alteromonadaceae</taxon>
        <taxon>Alteromonas/Salinimonas group</taxon>
        <taxon>Alteromonas</taxon>
    </lineage>
</organism>
<comment type="caution">
    <text evidence="2">The sequence shown here is derived from an EMBL/GenBank/DDBJ whole genome shotgun (WGS) entry which is preliminary data.</text>
</comment>
<dbReference type="AlphaFoldDB" id="A0A1E7ZE52"/>
<name>A0A1E7ZE52_9ALTE</name>
<evidence type="ECO:0000313" key="2">
    <source>
        <dbReference type="EMBL" id="OFC71793.1"/>
    </source>
</evidence>
<accession>A0A1E7ZE52</accession>
<dbReference type="RefSeq" id="WP_070124133.1">
    <property type="nucleotide sequence ID" value="NZ_MDHN01000010.1"/>
</dbReference>
<protein>
    <submittedName>
        <fullName evidence="2">Uncharacterized protein</fullName>
    </submittedName>
</protein>
<dbReference type="Proteomes" id="UP000175691">
    <property type="component" value="Unassembled WGS sequence"/>
</dbReference>
<reference evidence="2 3" key="1">
    <citation type="submission" date="2016-08" db="EMBL/GenBank/DDBJ databases">
        <authorList>
            <person name="Seilhamer J.J."/>
        </authorList>
    </citation>
    <scope>NUCLEOTIDE SEQUENCE [LARGE SCALE GENOMIC DNA]</scope>
    <source>
        <strain evidence="2 3">KCTC 42603</strain>
    </source>
</reference>